<keyword evidence="2" id="KW-1185">Reference proteome</keyword>
<name>A0A0K0CV85_ANGCA</name>
<organism evidence="2 3">
    <name type="scientific">Angiostrongylus cantonensis</name>
    <name type="common">Rat lungworm</name>
    <dbReference type="NCBI Taxonomy" id="6313"/>
    <lineage>
        <taxon>Eukaryota</taxon>
        <taxon>Metazoa</taxon>
        <taxon>Ecdysozoa</taxon>
        <taxon>Nematoda</taxon>
        <taxon>Chromadorea</taxon>
        <taxon>Rhabditida</taxon>
        <taxon>Rhabditina</taxon>
        <taxon>Rhabditomorpha</taxon>
        <taxon>Strongyloidea</taxon>
        <taxon>Metastrongylidae</taxon>
        <taxon>Angiostrongylus</taxon>
    </lineage>
</organism>
<evidence type="ECO:0000313" key="2">
    <source>
        <dbReference type="Proteomes" id="UP000035642"/>
    </source>
</evidence>
<dbReference type="Proteomes" id="UP000035642">
    <property type="component" value="Unassembled WGS sequence"/>
</dbReference>
<accession>A0A0K0CV85</accession>
<dbReference type="AlphaFoldDB" id="A0A0K0CV85"/>
<dbReference type="STRING" id="6313.A0A0K0CV85"/>
<evidence type="ECO:0000313" key="3">
    <source>
        <dbReference type="WBParaSite" id="ACAC_0000121501-mRNA-1"/>
    </source>
</evidence>
<sequence>LYCRIIGLRLKKLEPRKKKRIRAQIMSLLEESEGELEEDDDSMSSPNVDGGDMFENSMLDITSRFGDR</sequence>
<reference evidence="2" key="1">
    <citation type="submission" date="2012-09" db="EMBL/GenBank/DDBJ databases">
        <authorList>
            <person name="Martin A.A."/>
        </authorList>
    </citation>
    <scope>NUCLEOTIDE SEQUENCE</scope>
</reference>
<dbReference type="WBParaSite" id="ACAC_0000121501-mRNA-1">
    <property type="protein sequence ID" value="ACAC_0000121501-mRNA-1"/>
    <property type="gene ID" value="ACAC_0000121501"/>
</dbReference>
<feature type="region of interest" description="Disordered" evidence="1">
    <location>
        <begin position="32"/>
        <end position="55"/>
    </location>
</feature>
<protein>
    <submittedName>
        <fullName evidence="3">BESS domain-containing protein</fullName>
    </submittedName>
</protein>
<feature type="compositionally biased region" description="Acidic residues" evidence="1">
    <location>
        <begin position="32"/>
        <end position="42"/>
    </location>
</feature>
<evidence type="ECO:0000256" key="1">
    <source>
        <dbReference type="SAM" id="MobiDB-lite"/>
    </source>
</evidence>
<reference evidence="3" key="2">
    <citation type="submission" date="2017-02" db="UniProtKB">
        <authorList>
            <consortium name="WormBaseParasite"/>
        </authorList>
    </citation>
    <scope>IDENTIFICATION</scope>
</reference>
<proteinExistence type="predicted"/>